<protein>
    <recommendedName>
        <fullName evidence="2">Gfo/Idh/MocA-like oxidoreductase N-terminal domain-containing protein</fullName>
    </recommendedName>
</protein>
<evidence type="ECO:0008006" key="2">
    <source>
        <dbReference type="Google" id="ProtNLM"/>
    </source>
</evidence>
<accession>X1R6G8</accession>
<dbReference type="Gene3D" id="3.40.50.720">
    <property type="entry name" value="NAD(P)-binding Rossmann-like Domain"/>
    <property type="match status" value="1"/>
</dbReference>
<feature type="non-terminal residue" evidence="1">
    <location>
        <position position="1"/>
    </location>
</feature>
<evidence type="ECO:0000313" key="1">
    <source>
        <dbReference type="EMBL" id="GAI62611.1"/>
    </source>
</evidence>
<organism evidence="1">
    <name type="scientific">marine sediment metagenome</name>
    <dbReference type="NCBI Taxonomy" id="412755"/>
    <lineage>
        <taxon>unclassified sequences</taxon>
        <taxon>metagenomes</taxon>
        <taxon>ecological metagenomes</taxon>
    </lineage>
</organism>
<dbReference type="EMBL" id="BARV01044708">
    <property type="protein sequence ID" value="GAI62611.1"/>
    <property type="molecule type" value="Genomic_DNA"/>
</dbReference>
<sequence>KECLEIAKARRKSDKVYMMMETAVYTREFLYSKELVESGKLGKIQFLRGSHQQNMSLPGWPDYWYGFPPMHYATHA</sequence>
<comment type="caution">
    <text evidence="1">The sequence shown here is derived from an EMBL/GenBank/DDBJ whole genome shotgun (WGS) entry which is preliminary data.</text>
</comment>
<feature type="non-terminal residue" evidence="1">
    <location>
        <position position="76"/>
    </location>
</feature>
<dbReference type="AlphaFoldDB" id="X1R6G8"/>
<dbReference type="InterPro" id="IPR036291">
    <property type="entry name" value="NAD(P)-bd_dom_sf"/>
</dbReference>
<dbReference type="SUPFAM" id="SSF51735">
    <property type="entry name" value="NAD(P)-binding Rossmann-fold domains"/>
    <property type="match status" value="1"/>
</dbReference>
<name>X1R6G8_9ZZZZ</name>
<dbReference type="Gene3D" id="3.30.360.10">
    <property type="entry name" value="Dihydrodipicolinate Reductase, domain 2"/>
    <property type="match status" value="1"/>
</dbReference>
<reference evidence="1" key="1">
    <citation type="journal article" date="2014" name="Front. Microbiol.">
        <title>High frequency of phylogenetically diverse reductive dehalogenase-homologous genes in deep subseafloor sedimentary metagenomes.</title>
        <authorList>
            <person name="Kawai M."/>
            <person name="Futagami T."/>
            <person name="Toyoda A."/>
            <person name="Takaki Y."/>
            <person name="Nishi S."/>
            <person name="Hori S."/>
            <person name="Arai W."/>
            <person name="Tsubouchi T."/>
            <person name="Morono Y."/>
            <person name="Uchiyama I."/>
            <person name="Ito T."/>
            <person name="Fujiyama A."/>
            <person name="Inagaki F."/>
            <person name="Takami H."/>
        </authorList>
    </citation>
    <scope>NUCLEOTIDE SEQUENCE</scope>
    <source>
        <strain evidence="1">Expedition CK06-06</strain>
    </source>
</reference>
<proteinExistence type="predicted"/>
<gene>
    <name evidence="1" type="ORF">S06H3_65987</name>
</gene>